<evidence type="ECO:0000313" key="2">
    <source>
        <dbReference type="Proteomes" id="UP001054897"/>
    </source>
</evidence>
<sequence>MNPELFIALGLGVALLTLGHCLSQRAERRHQQALGKLENRTLQRCLELLQALQKHRGLGAQQDLHSVSQRNALARQLDELWLNWPGTSLQLPPLQQHWPLLRRKPADFEAHSRLIDALLEVIEQLEDRLYQHQHPAIRGLGEACRALEDLARLRGLAVRAANYSRCPAGLQMQMRFLCERLDTQSPDQTLHALLERLRQELIESPQVRLAPADCFALLTPLIDQRLQGIRLTLA</sequence>
<organism evidence="1 2">
    <name type="scientific">Ectopseudomonas hydrolytica</name>
    <dbReference type="NCBI Taxonomy" id="2493633"/>
    <lineage>
        <taxon>Bacteria</taxon>
        <taxon>Pseudomonadati</taxon>
        <taxon>Pseudomonadota</taxon>
        <taxon>Gammaproteobacteria</taxon>
        <taxon>Pseudomonadales</taxon>
        <taxon>Pseudomonadaceae</taxon>
        <taxon>Ectopseudomonas</taxon>
    </lineage>
</organism>
<evidence type="ECO:0000313" key="1">
    <source>
        <dbReference type="EMBL" id="USR41018.1"/>
    </source>
</evidence>
<dbReference type="RefSeq" id="WP_003241572.1">
    <property type="nucleotide sequence ID" value="NZ_CAXYQR010000016.1"/>
</dbReference>
<name>A0ABY5AAY1_9GAMM</name>
<dbReference type="Proteomes" id="UP001054897">
    <property type="component" value="Chromosome"/>
</dbReference>
<accession>A0ABY5AAY1</accession>
<keyword evidence="2" id="KW-1185">Reference proteome</keyword>
<reference evidence="1" key="1">
    <citation type="submission" date="2022-06" db="EMBL/GenBank/DDBJ databases">
        <title>Complete genome of Pseudomonas hydrolytica DSWY01T.</title>
        <authorList>
            <person name="Jung J."/>
            <person name="Jeon C.O."/>
        </authorList>
    </citation>
    <scope>NUCLEOTIDE SEQUENCE</scope>
    <source>
        <strain evidence="1">DSWY01</strain>
    </source>
</reference>
<protein>
    <submittedName>
        <fullName evidence="1">Uncharacterized protein</fullName>
    </submittedName>
</protein>
<proteinExistence type="predicted"/>
<dbReference type="GeneID" id="300080540"/>
<dbReference type="EMBL" id="CP099397">
    <property type="protein sequence ID" value="USR41018.1"/>
    <property type="molecule type" value="Genomic_DNA"/>
</dbReference>
<gene>
    <name evidence="1" type="ORF">L1F06_006165</name>
</gene>